<dbReference type="EMBL" id="LNXT01000031">
    <property type="protein sequence ID" value="KTC70101.1"/>
    <property type="molecule type" value="Genomic_DNA"/>
</dbReference>
<evidence type="ECO:0000313" key="3">
    <source>
        <dbReference type="EMBL" id="STX32006.1"/>
    </source>
</evidence>
<dbReference type="Proteomes" id="UP000054735">
    <property type="component" value="Unassembled WGS sequence"/>
</dbReference>
<evidence type="ECO:0000256" key="1">
    <source>
        <dbReference type="SAM" id="MobiDB-lite"/>
    </source>
</evidence>
<dbReference type="Proteomes" id="UP000255066">
    <property type="component" value="Unassembled WGS sequence"/>
</dbReference>
<evidence type="ECO:0000313" key="2">
    <source>
        <dbReference type="EMBL" id="KTC70101.1"/>
    </source>
</evidence>
<dbReference type="AlphaFoldDB" id="A0A378IAV6"/>
<feature type="compositionally biased region" description="Basic and acidic residues" evidence="1">
    <location>
        <begin position="1"/>
        <end position="15"/>
    </location>
</feature>
<evidence type="ECO:0000313" key="5">
    <source>
        <dbReference type="Proteomes" id="UP000255066"/>
    </source>
</evidence>
<reference evidence="2 4" key="1">
    <citation type="submission" date="2015-11" db="EMBL/GenBank/DDBJ databases">
        <title>Genomic analysis of 38 Legionella species identifies large and diverse effector repertoires.</title>
        <authorList>
            <person name="Burstein D."/>
            <person name="Amaro F."/>
            <person name="Zusman T."/>
            <person name="Lifshitz Z."/>
            <person name="Cohen O."/>
            <person name="Gilbert J.A."/>
            <person name="Pupko T."/>
            <person name="Shuman H.A."/>
            <person name="Segal G."/>
        </authorList>
    </citation>
    <scope>NUCLEOTIDE SEQUENCE [LARGE SCALE GENOMIC DNA]</scope>
    <source>
        <strain evidence="2 4">CDC#1407-AL-14</strain>
    </source>
</reference>
<proteinExistence type="predicted"/>
<organism evidence="3 5">
    <name type="scientific">Legionella birminghamensis</name>
    <dbReference type="NCBI Taxonomy" id="28083"/>
    <lineage>
        <taxon>Bacteria</taxon>
        <taxon>Pseudomonadati</taxon>
        <taxon>Pseudomonadota</taxon>
        <taxon>Gammaproteobacteria</taxon>
        <taxon>Legionellales</taxon>
        <taxon>Legionellaceae</taxon>
        <taxon>Legionella</taxon>
    </lineage>
</organism>
<name>A0A378IAV6_9GAMM</name>
<evidence type="ECO:0000313" key="4">
    <source>
        <dbReference type="Proteomes" id="UP000054735"/>
    </source>
</evidence>
<dbReference type="RefSeq" id="WP_058523906.1">
    <property type="nucleotide sequence ID" value="NZ_CAAAHV010000040.1"/>
</dbReference>
<dbReference type="EMBL" id="UGNW01000001">
    <property type="protein sequence ID" value="STX32006.1"/>
    <property type="molecule type" value="Genomic_DNA"/>
</dbReference>
<sequence length="63" mass="6734">MANKDRKSGSKKISDENLENISGGGYTPGQPVNLIINEDMGPTFKPAPSPGYRGGKGKKKKRS</sequence>
<dbReference type="STRING" id="28083.Lbir_1876"/>
<feature type="region of interest" description="Disordered" evidence="1">
    <location>
        <begin position="1"/>
        <end position="63"/>
    </location>
</feature>
<protein>
    <submittedName>
        <fullName evidence="3">Uncharacterized protein</fullName>
    </submittedName>
</protein>
<reference evidence="3 5" key="2">
    <citation type="submission" date="2018-06" db="EMBL/GenBank/DDBJ databases">
        <authorList>
            <consortium name="Pathogen Informatics"/>
            <person name="Doyle S."/>
        </authorList>
    </citation>
    <scope>NUCLEOTIDE SEQUENCE [LARGE SCALE GENOMIC DNA]</scope>
    <source>
        <strain evidence="3 5">NCTC12437</strain>
    </source>
</reference>
<keyword evidence="4" id="KW-1185">Reference proteome</keyword>
<accession>A0A378IAV6</accession>
<gene>
    <name evidence="2" type="ORF">Lbir_1876</name>
    <name evidence="3" type="ORF">NCTC12437_01783</name>
</gene>